<feature type="chain" id="PRO_5047515995" evidence="1">
    <location>
        <begin position="21"/>
        <end position="185"/>
    </location>
</feature>
<evidence type="ECO:0000313" key="2">
    <source>
        <dbReference type="EMBL" id="SFK74611.1"/>
    </source>
</evidence>
<reference evidence="2 3" key="1">
    <citation type="submission" date="2016-10" db="EMBL/GenBank/DDBJ databases">
        <authorList>
            <person name="Varghese N."/>
            <person name="Submissions S."/>
        </authorList>
    </citation>
    <scope>NUCLEOTIDE SEQUENCE [LARGE SCALE GENOMIC DNA]</scope>
    <source>
        <strain evidence="2 3">DSM 16392</strain>
    </source>
</reference>
<evidence type="ECO:0000313" key="3">
    <source>
        <dbReference type="Proteomes" id="UP000199598"/>
    </source>
</evidence>
<organism evidence="2 3">
    <name type="scientific">Pseudovibrio ascidiaceicola</name>
    <dbReference type="NCBI Taxonomy" id="285279"/>
    <lineage>
        <taxon>Bacteria</taxon>
        <taxon>Pseudomonadati</taxon>
        <taxon>Pseudomonadota</taxon>
        <taxon>Alphaproteobacteria</taxon>
        <taxon>Hyphomicrobiales</taxon>
        <taxon>Stappiaceae</taxon>
        <taxon>Pseudovibrio</taxon>
    </lineage>
</organism>
<dbReference type="Proteomes" id="UP000199598">
    <property type="component" value="Unassembled WGS sequence"/>
</dbReference>
<gene>
    <name evidence="2" type="ORF">SAMN04488518_108282</name>
</gene>
<name>A0A1I4C396_9HYPH</name>
<sequence length="185" mass="19567">MVRVLYAILMSLFVAGQAHAYSYAAAGKEPLIDAREAIFKAVNAGDFEAAKQAASEISEELTYLTADYDHGLSGAFEKALASQDTATIAAAINRALVAEIARRLQAGAENLKDYQTAKVLVVKSKRFFDAMAGDLPGEQRQAADESLRKALEAIGNPGVFGVGKRDADPAAYSAAVEDVLKALAN</sequence>
<keyword evidence="1" id="KW-0732">Signal</keyword>
<proteinExistence type="predicted"/>
<keyword evidence="3" id="KW-1185">Reference proteome</keyword>
<dbReference type="EMBL" id="FOSK01000008">
    <property type="protein sequence ID" value="SFK74611.1"/>
    <property type="molecule type" value="Genomic_DNA"/>
</dbReference>
<evidence type="ECO:0000256" key="1">
    <source>
        <dbReference type="SAM" id="SignalP"/>
    </source>
</evidence>
<accession>A0A1I4C396</accession>
<comment type="caution">
    <text evidence="2">The sequence shown here is derived from an EMBL/GenBank/DDBJ whole genome shotgun (WGS) entry which is preliminary data.</text>
</comment>
<feature type="signal peptide" evidence="1">
    <location>
        <begin position="1"/>
        <end position="20"/>
    </location>
</feature>
<protein>
    <submittedName>
        <fullName evidence="2">Uncharacterized protein</fullName>
    </submittedName>
</protein>
<dbReference type="RefSeq" id="WP_093521144.1">
    <property type="nucleotide sequence ID" value="NZ_FOSK01000008.1"/>
</dbReference>